<keyword evidence="2" id="KW-1185">Reference proteome</keyword>
<accession>A0ABV0VI64</accession>
<name>A0ABV0VI64_9TELE</name>
<gene>
    <name evidence="1" type="ORF">ILYODFUR_024328</name>
</gene>
<organism evidence="1 2">
    <name type="scientific">Ilyodon furcidens</name>
    <name type="common">goldbreast splitfin</name>
    <dbReference type="NCBI Taxonomy" id="33524"/>
    <lineage>
        <taxon>Eukaryota</taxon>
        <taxon>Metazoa</taxon>
        <taxon>Chordata</taxon>
        <taxon>Craniata</taxon>
        <taxon>Vertebrata</taxon>
        <taxon>Euteleostomi</taxon>
        <taxon>Actinopterygii</taxon>
        <taxon>Neopterygii</taxon>
        <taxon>Teleostei</taxon>
        <taxon>Neoteleostei</taxon>
        <taxon>Acanthomorphata</taxon>
        <taxon>Ovalentaria</taxon>
        <taxon>Atherinomorphae</taxon>
        <taxon>Cyprinodontiformes</taxon>
        <taxon>Goodeidae</taxon>
        <taxon>Ilyodon</taxon>
    </lineage>
</organism>
<reference evidence="1 2" key="1">
    <citation type="submission" date="2021-06" db="EMBL/GenBank/DDBJ databases">
        <authorList>
            <person name="Palmer J.M."/>
        </authorList>
    </citation>
    <scope>NUCLEOTIDE SEQUENCE [LARGE SCALE GENOMIC DNA]</scope>
    <source>
        <strain evidence="2">if_2019</strain>
        <tissue evidence="1">Muscle</tissue>
    </source>
</reference>
<dbReference type="EMBL" id="JAHRIQ010107142">
    <property type="protein sequence ID" value="MEQ2256452.1"/>
    <property type="molecule type" value="Genomic_DNA"/>
</dbReference>
<sequence>MGFFFNSSEIDKLRQQNRTGQFAKQHKILTLADCTGGQHIVLTVENIEGRQRYVTTLDISRGRRHIMRKGHTANQNNTSKKHGPTWSSHEIKASNIAQTQMLTHMFSGHIRRTYE</sequence>
<evidence type="ECO:0000313" key="2">
    <source>
        <dbReference type="Proteomes" id="UP001482620"/>
    </source>
</evidence>
<proteinExistence type="predicted"/>
<evidence type="ECO:0000313" key="1">
    <source>
        <dbReference type="EMBL" id="MEQ2256452.1"/>
    </source>
</evidence>
<protein>
    <submittedName>
        <fullName evidence="1">Uncharacterized protein</fullName>
    </submittedName>
</protein>
<comment type="caution">
    <text evidence="1">The sequence shown here is derived from an EMBL/GenBank/DDBJ whole genome shotgun (WGS) entry which is preliminary data.</text>
</comment>
<dbReference type="Proteomes" id="UP001482620">
    <property type="component" value="Unassembled WGS sequence"/>
</dbReference>